<dbReference type="RefSeq" id="WP_379906308.1">
    <property type="nucleotide sequence ID" value="NZ_JBHRTR010000050.1"/>
</dbReference>
<dbReference type="EMBL" id="JBHRTR010000050">
    <property type="protein sequence ID" value="MFC3230849.1"/>
    <property type="molecule type" value="Genomic_DNA"/>
</dbReference>
<dbReference type="Proteomes" id="UP001595528">
    <property type="component" value="Unassembled WGS sequence"/>
</dbReference>
<gene>
    <name evidence="1" type="ORF">ACFOGJ_26630</name>
</gene>
<sequence length="195" mass="22344">MKHEITRADILSLDEFETVRKERRSGLIAQKRLRRLEVGPYATFYFENYDTMWWQIHEMLRIEKGGEAQIEDELRAYSPLVPQGRELVATMMLEVDDPVRRDRLLRQLGGIEEKIAIRIGDDEARAVAEDDVERTTADGKTSSVHFLRFPFTEAQVAAFRDGQVPAMLAIDHPNYGHMAIISPEVRQALAGDFDA</sequence>
<accession>A0ABV7L8B5</accession>
<name>A0ABV7L8B5_9PROT</name>
<dbReference type="InterPro" id="IPR021890">
    <property type="entry name" value="DUF3501"/>
</dbReference>
<reference evidence="2" key="1">
    <citation type="journal article" date="2019" name="Int. J. Syst. Evol. Microbiol.">
        <title>The Global Catalogue of Microorganisms (GCM) 10K type strain sequencing project: providing services to taxonomists for standard genome sequencing and annotation.</title>
        <authorList>
            <consortium name="The Broad Institute Genomics Platform"/>
            <consortium name="The Broad Institute Genome Sequencing Center for Infectious Disease"/>
            <person name="Wu L."/>
            <person name="Ma J."/>
        </authorList>
    </citation>
    <scope>NUCLEOTIDE SEQUENCE [LARGE SCALE GENOMIC DNA]</scope>
    <source>
        <strain evidence="2">KCTC 42964</strain>
    </source>
</reference>
<evidence type="ECO:0000313" key="1">
    <source>
        <dbReference type="EMBL" id="MFC3230849.1"/>
    </source>
</evidence>
<protein>
    <submittedName>
        <fullName evidence="1">DUF3501 family protein</fullName>
    </submittedName>
</protein>
<proteinExistence type="predicted"/>
<evidence type="ECO:0000313" key="2">
    <source>
        <dbReference type="Proteomes" id="UP001595528"/>
    </source>
</evidence>
<comment type="caution">
    <text evidence="1">The sequence shown here is derived from an EMBL/GenBank/DDBJ whole genome shotgun (WGS) entry which is preliminary data.</text>
</comment>
<dbReference type="Pfam" id="PF12007">
    <property type="entry name" value="DUF3501"/>
    <property type="match status" value="1"/>
</dbReference>
<keyword evidence="2" id="KW-1185">Reference proteome</keyword>
<organism evidence="1 2">
    <name type="scientific">Marinibaculum pumilum</name>
    <dbReference type="NCBI Taxonomy" id="1766165"/>
    <lineage>
        <taxon>Bacteria</taxon>
        <taxon>Pseudomonadati</taxon>
        <taxon>Pseudomonadota</taxon>
        <taxon>Alphaproteobacteria</taxon>
        <taxon>Rhodospirillales</taxon>
        <taxon>Rhodospirillaceae</taxon>
        <taxon>Marinibaculum</taxon>
    </lineage>
</organism>